<accession>A0A1V4CXS7</accession>
<sequence length="441" mass="44076">MPASPRRRALTLAGALASVQTAAVLLASRAAAAPSPTPTPSSGKQDDCDLLLGQVRENCEKGGSGGSSGPPDPSSPLDPAASLARSCAKAASWLVGKLSKLVKETANVDFTNEAFLRQYAVVFAASTVLTLILWLLAVAKRAIRGVPLGEALSEAIGFLWLTVLASAFTPLILYTVVTATDAVTDAIASGTGADNDAFFGSFSQALNRDEDIGGGPIMLIVVSLVTILAAGVLCLELVIRAALLYVGALLGTAVYAGLVDKNMWGHVRRWAGIMIAVILVKPVIITVLALAGALSTNGDKPDAFSAVVSGLSIIILAIFASAMIYRFVPGFGDEIVKARNASSDPASRQAAAVISSPAALVKQGINTHSARGGGEAGGGGAAPGQAKPANPVSGGVAAHSTRSSGGGGGGASPAPASRTGGSGGGSATNRSSGNNSGGDRR</sequence>
<feature type="transmembrane region" description="Helical" evidence="2">
    <location>
        <begin position="270"/>
        <end position="291"/>
    </location>
</feature>
<dbReference type="EMBL" id="LAKD02000097">
    <property type="protein sequence ID" value="OPF73053.1"/>
    <property type="molecule type" value="Genomic_DNA"/>
</dbReference>
<dbReference type="Proteomes" id="UP000033615">
    <property type="component" value="Unassembled WGS sequence"/>
</dbReference>
<dbReference type="AlphaFoldDB" id="A0A1V4CXS7"/>
<feature type="region of interest" description="Disordered" evidence="1">
    <location>
        <begin position="367"/>
        <end position="441"/>
    </location>
</feature>
<evidence type="ECO:0000256" key="2">
    <source>
        <dbReference type="SAM" id="Phobius"/>
    </source>
</evidence>
<feature type="transmembrane region" description="Helical" evidence="2">
    <location>
        <begin position="242"/>
        <end position="258"/>
    </location>
</feature>
<feature type="compositionally biased region" description="Gly residues" evidence="1">
    <location>
        <begin position="371"/>
        <end position="382"/>
    </location>
</feature>
<feature type="transmembrane region" description="Helical" evidence="2">
    <location>
        <begin position="303"/>
        <end position="325"/>
    </location>
</feature>
<dbReference type="OrthoDB" id="3851355at2"/>
<name>A0A1V4CXS7_9ACTN</name>
<keyword evidence="2" id="KW-1133">Transmembrane helix</keyword>
<keyword evidence="2" id="KW-0472">Membrane</keyword>
<dbReference type="RefSeq" id="WP_046089705.1">
    <property type="nucleotide sequence ID" value="NZ_LAKD02000097.1"/>
</dbReference>
<evidence type="ECO:0008006" key="6">
    <source>
        <dbReference type="Google" id="ProtNLM"/>
    </source>
</evidence>
<protein>
    <recommendedName>
        <fullName evidence="6">Integral membrane protein</fullName>
    </recommendedName>
</protein>
<dbReference type="InterPro" id="IPR006311">
    <property type="entry name" value="TAT_signal"/>
</dbReference>
<feature type="region of interest" description="Disordered" evidence="1">
    <location>
        <begin position="59"/>
        <end position="80"/>
    </location>
</feature>
<evidence type="ECO:0000313" key="5">
    <source>
        <dbReference type="Proteomes" id="UP000033615"/>
    </source>
</evidence>
<keyword evidence="2" id="KW-0812">Transmembrane</keyword>
<feature type="signal peptide" evidence="3">
    <location>
        <begin position="1"/>
        <end position="32"/>
    </location>
</feature>
<evidence type="ECO:0000313" key="4">
    <source>
        <dbReference type="EMBL" id="OPF73053.1"/>
    </source>
</evidence>
<proteinExistence type="predicted"/>
<feature type="chain" id="PRO_5010741584" description="Integral membrane protein" evidence="3">
    <location>
        <begin position="33"/>
        <end position="441"/>
    </location>
</feature>
<gene>
    <name evidence="4" type="ORF">VT50_0229390</name>
</gene>
<reference evidence="4" key="1">
    <citation type="submission" date="2016-12" db="EMBL/GenBank/DDBJ databases">
        <title>Genome sequence of Streptomyces antioxidans MUSC 164.</title>
        <authorList>
            <person name="Lee L.-H."/>
            <person name="Ser H.-L."/>
        </authorList>
    </citation>
    <scope>NUCLEOTIDE SEQUENCE [LARGE SCALE GENOMIC DNA]</scope>
    <source>
        <strain evidence="4">MUSC 164</strain>
    </source>
</reference>
<keyword evidence="5" id="KW-1185">Reference proteome</keyword>
<evidence type="ECO:0000256" key="3">
    <source>
        <dbReference type="SAM" id="SignalP"/>
    </source>
</evidence>
<keyword evidence="3" id="KW-0732">Signal</keyword>
<feature type="transmembrane region" description="Helical" evidence="2">
    <location>
        <begin position="119"/>
        <end position="139"/>
    </location>
</feature>
<evidence type="ECO:0000256" key="1">
    <source>
        <dbReference type="SAM" id="MobiDB-lite"/>
    </source>
</evidence>
<feature type="transmembrane region" description="Helical" evidence="2">
    <location>
        <begin position="217"/>
        <end position="235"/>
    </location>
</feature>
<organism evidence="4 5">
    <name type="scientific">Streptomyces antioxidans</name>
    <dbReference type="NCBI Taxonomy" id="1507734"/>
    <lineage>
        <taxon>Bacteria</taxon>
        <taxon>Bacillati</taxon>
        <taxon>Actinomycetota</taxon>
        <taxon>Actinomycetes</taxon>
        <taxon>Kitasatosporales</taxon>
        <taxon>Streptomycetaceae</taxon>
        <taxon>Streptomyces</taxon>
    </lineage>
</organism>
<comment type="caution">
    <text evidence="4">The sequence shown here is derived from an EMBL/GenBank/DDBJ whole genome shotgun (WGS) entry which is preliminary data.</text>
</comment>
<dbReference type="PROSITE" id="PS51318">
    <property type="entry name" value="TAT"/>
    <property type="match status" value="1"/>
</dbReference>
<feature type="transmembrane region" description="Helical" evidence="2">
    <location>
        <begin position="151"/>
        <end position="173"/>
    </location>
</feature>